<dbReference type="SUPFAM" id="SSF89796">
    <property type="entry name" value="CoA-transferase family III (CaiB/BaiF)"/>
    <property type="match status" value="1"/>
</dbReference>
<dbReference type="InterPro" id="IPR003673">
    <property type="entry name" value="CoA-Trfase_fam_III"/>
</dbReference>
<reference evidence="2 3" key="1">
    <citation type="submission" date="2020-08" db="EMBL/GenBank/DDBJ databases">
        <title>A Genomic Blueprint of the Chicken Gut Microbiome.</title>
        <authorList>
            <person name="Gilroy R."/>
            <person name="Ravi A."/>
            <person name="Getino M."/>
            <person name="Pursley I."/>
            <person name="Horton D.L."/>
            <person name="Alikhan N.-F."/>
            <person name="Baker D."/>
            <person name="Gharbi K."/>
            <person name="Hall N."/>
            <person name="Watson M."/>
            <person name="Adriaenssens E.M."/>
            <person name="Foster-Nyarko E."/>
            <person name="Jarju S."/>
            <person name="Secka A."/>
            <person name="Antonio M."/>
            <person name="Oren A."/>
            <person name="Chaudhuri R."/>
            <person name="La Ragione R.M."/>
            <person name="Hildebrand F."/>
            <person name="Pallen M.J."/>
        </authorList>
    </citation>
    <scope>NUCLEOTIDE SEQUENCE [LARGE SCALE GENOMIC DNA]</scope>
    <source>
        <strain evidence="2 3">Sa3CVA3</strain>
    </source>
</reference>
<dbReference type="GO" id="GO:0016740">
    <property type="term" value="F:transferase activity"/>
    <property type="evidence" value="ECO:0007669"/>
    <property type="project" value="UniProtKB-KW"/>
</dbReference>
<dbReference type="InterPro" id="IPR044855">
    <property type="entry name" value="CoA-Trfase_III_dom3_sf"/>
</dbReference>
<keyword evidence="1 2" id="KW-0808">Transferase</keyword>
<dbReference type="Gene3D" id="3.30.1540.10">
    <property type="entry name" value="formyl-coa transferase, domain 3"/>
    <property type="match status" value="1"/>
</dbReference>
<keyword evidence="3" id="KW-1185">Reference proteome</keyword>
<proteinExistence type="predicted"/>
<name>A0ABR8QWQ4_9CAUL</name>
<protein>
    <submittedName>
        <fullName evidence="2">CoA transferase</fullName>
    </submittedName>
</protein>
<gene>
    <name evidence="2" type="ORF">H9656_00970</name>
</gene>
<dbReference type="EMBL" id="JACSQU010000001">
    <property type="protein sequence ID" value="MBD7939961.1"/>
    <property type="molecule type" value="Genomic_DNA"/>
</dbReference>
<evidence type="ECO:0000313" key="3">
    <source>
        <dbReference type="Proteomes" id="UP000638918"/>
    </source>
</evidence>
<dbReference type="PANTHER" id="PTHR48207:SF3">
    <property type="entry name" value="SUCCINATE--HYDROXYMETHYLGLUTARATE COA-TRANSFERASE"/>
    <property type="match status" value="1"/>
</dbReference>
<dbReference type="RefSeq" id="WP_191742450.1">
    <property type="nucleotide sequence ID" value="NZ_JACSQU010000001.1"/>
</dbReference>
<comment type="caution">
    <text evidence="2">The sequence shown here is derived from an EMBL/GenBank/DDBJ whole genome shotgun (WGS) entry which is preliminary data.</text>
</comment>
<evidence type="ECO:0000256" key="1">
    <source>
        <dbReference type="ARBA" id="ARBA00022679"/>
    </source>
</evidence>
<organism evidence="2 3">
    <name type="scientific">Brevundimonas guildfordensis</name>
    <dbReference type="NCBI Taxonomy" id="2762241"/>
    <lineage>
        <taxon>Bacteria</taxon>
        <taxon>Pseudomonadati</taxon>
        <taxon>Pseudomonadota</taxon>
        <taxon>Alphaproteobacteria</taxon>
        <taxon>Caulobacterales</taxon>
        <taxon>Caulobacteraceae</taxon>
        <taxon>Brevundimonas</taxon>
    </lineage>
</organism>
<accession>A0ABR8QWQ4</accession>
<dbReference type="Pfam" id="PF02515">
    <property type="entry name" value="CoA_transf_3"/>
    <property type="match status" value="1"/>
</dbReference>
<dbReference type="Proteomes" id="UP000638918">
    <property type="component" value="Unassembled WGS sequence"/>
</dbReference>
<sequence length="400" mass="43361">MSITPLAGIRILDFSHILAGPYCTRLLADFGADVIKVESRTRPDMTGALRPGEQVEGRQDRPPLFLNTNRSKQSITLDLKTEAGREIAARLAASADVVVENFSTRVMGRLGLDYPSLSAVNPQLIYLSLSGYGHTGPRKDWTSMNMNLQAHSGLMLATGEAGGPPVAISNSWNDYMGGIHGAFAIIEALAERRKTGHGANLDVSQFECSVATLGGLLTACSVNQKAVPRPGNRCSHHAPQGLYRCAGEDEWCALVVETDGQWQALKTLIGHPELEAAELNEIEGRQAASRRLDQLIEAWTEKQDSRALDQVLKQAGVPASRMNRIADVMGLAEAARAFPTLDDPDDIPRRVAGLPIRWDGLRSQLRPAPRVGEHTESVLGDWLGLTPAAIEDLDREGALR</sequence>
<dbReference type="InterPro" id="IPR023606">
    <property type="entry name" value="CoA-Trfase_III_dom_1_sf"/>
</dbReference>
<dbReference type="InterPro" id="IPR050483">
    <property type="entry name" value="CoA-transferase_III_domain"/>
</dbReference>
<evidence type="ECO:0000313" key="2">
    <source>
        <dbReference type="EMBL" id="MBD7939961.1"/>
    </source>
</evidence>
<dbReference type="Gene3D" id="3.40.50.10540">
    <property type="entry name" value="Crotonobetainyl-coa:carnitine coa-transferase, domain 1"/>
    <property type="match status" value="1"/>
</dbReference>
<dbReference type="PANTHER" id="PTHR48207">
    <property type="entry name" value="SUCCINATE--HYDROXYMETHYLGLUTARATE COA-TRANSFERASE"/>
    <property type="match status" value="1"/>
</dbReference>